<organism evidence="1 2">
    <name type="scientific">Gambusia affinis</name>
    <name type="common">Western mosquitofish</name>
    <name type="synonym">Heterandria affinis</name>
    <dbReference type="NCBI Taxonomy" id="33528"/>
    <lineage>
        <taxon>Eukaryota</taxon>
        <taxon>Metazoa</taxon>
        <taxon>Chordata</taxon>
        <taxon>Craniata</taxon>
        <taxon>Vertebrata</taxon>
        <taxon>Euteleostomi</taxon>
        <taxon>Actinopterygii</taxon>
        <taxon>Neopterygii</taxon>
        <taxon>Teleostei</taxon>
        <taxon>Neoteleostei</taxon>
        <taxon>Acanthomorphata</taxon>
        <taxon>Ovalentaria</taxon>
        <taxon>Atherinomorphae</taxon>
        <taxon>Cyprinodontiformes</taxon>
        <taxon>Poeciliidae</taxon>
        <taxon>Poeciliinae</taxon>
        <taxon>Gambusia</taxon>
    </lineage>
</organism>
<comment type="caution">
    <text evidence="1">The sequence shown here is derived from an EMBL/GenBank/DDBJ whole genome shotgun (WGS) entry which is preliminary data.</text>
</comment>
<sequence length="43" mass="4950">MMVELNQFPKKGIRSHSNLLITSVSSEHLMARRKLAQWSAPKK</sequence>
<gene>
    <name evidence="1" type="ORF">CCH79_00004591</name>
</gene>
<evidence type="ECO:0000313" key="1">
    <source>
        <dbReference type="EMBL" id="PWA16393.1"/>
    </source>
</evidence>
<accession>A0A315UXV9</accession>
<proteinExistence type="predicted"/>
<protein>
    <submittedName>
        <fullName evidence="1">Uncharacterized protein</fullName>
    </submittedName>
</protein>
<name>A0A315UXV9_GAMAF</name>
<dbReference type="EMBL" id="NHOQ01002481">
    <property type="protein sequence ID" value="PWA16393.1"/>
    <property type="molecule type" value="Genomic_DNA"/>
</dbReference>
<dbReference type="Proteomes" id="UP000250572">
    <property type="component" value="Unassembled WGS sequence"/>
</dbReference>
<evidence type="ECO:0000313" key="2">
    <source>
        <dbReference type="Proteomes" id="UP000250572"/>
    </source>
</evidence>
<reference evidence="1 2" key="1">
    <citation type="journal article" date="2018" name="G3 (Bethesda)">
        <title>A High-Quality Reference Genome for the Invasive Mosquitofish Gambusia affinis Using a Chicago Library.</title>
        <authorList>
            <person name="Hoffberg S.L."/>
            <person name="Troendle N.J."/>
            <person name="Glenn T.C."/>
            <person name="Mahmud O."/>
            <person name="Louha S."/>
            <person name="Chalopin D."/>
            <person name="Bennetzen J.L."/>
            <person name="Mauricio R."/>
        </authorList>
    </citation>
    <scope>NUCLEOTIDE SEQUENCE [LARGE SCALE GENOMIC DNA]</scope>
    <source>
        <strain evidence="1">NE01/NJP1002.9</strain>
        <tissue evidence="1">Muscle</tissue>
    </source>
</reference>
<dbReference type="AlphaFoldDB" id="A0A315UXV9"/>
<keyword evidence="2" id="KW-1185">Reference proteome</keyword>